<feature type="transmembrane region" description="Helical" evidence="1">
    <location>
        <begin position="233"/>
        <end position="251"/>
    </location>
</feature>
<keyword evidence="1" id="KW-1133">Transmembrane helix</keyword>
<dbReference type="KEGG" id="lmd:METH_22930"/>
<dbReference type="OrthoDB" id="164118at2"/>
<dbReference type="HOGENOM" id="CLU_065506_2_0_5"/>
<keyword evidence="1" id="KW-0812">Transmembrane</keyword>
<dbReference type="Pfam" id="PF09948">
    <property type="entry name" value="PpoB2"/>
    <property type="match status" value="1"/>
</dbReference>
<evidence type="ECO:0000256" key="1">
    <source>
        <dbReference type="SAM" id="Phobius"/>
    </source>
</evidence>
<evidence type="ECO:0000313" key="2">
    <source>
        <dbReference type="EMBL" id="AHD03688.1"/>
    </source>
</evidence>
<proteinExistence type="predicted"/>
<dbReference type="RefSeq" id="WP_024092485.1">
    <property type="nucleotide sequence ID" value="NC_023136.1"/>
</dbReference>
<feature type="transmembrane region" description="Helical" evidence="1">
    <location>
        <begin position="190"/>
        <end position="221"/>
    </location>
</feature>
<gene>
    <name evidence="2" type="ORF">METH_22930</name>
</gene>
<feature type="transmembrane region" description="Helical" evidence="1">
    <location>
        <begin position="12"/>
        <end position="32"/>
    </location>
</feature>
<dbReference type="Proteomes" id="UP000018780">
    <property type="component" value="Plasmid unnamed2"/>
</dbReference>
<dbReference type="InterPro" id="IPR018688">
    <property type="entry name" value="PpoB2-like"/>
</dbReference>
<keyword evidence="1" id="KW-0472">Membrane</keyword>
<feature type="transmembrane region" description="Helical" evidence="1">
    <location>
        <begin position="95"/>
        <end position="120"/>
    </location>
</feature>
<geneLocation type="plasmid" evidence="3">
    <name>2</name>
</geneLocation>
<feature type="transmembrane region" description="Helical" evidence="1">
    <location>
        <begin position="132"/>
        <end position="152"/>
    </location>
</feature>
<feature type="transmembrane region" description="Helical" evidence="1">
    <location>
        <begin position="52"/>
        <end position="74"/>
    </location>
</feature>
<name>V9W0M1_9RHOB</name>
<keyword evidence="3" id="KW-1185">Reference proteome</keyword>
<accession>V9W0M1</accession>
<organism evidence="2 3">
    <name type="scientific">Leisingera methylohalidivorans DSM 14336</name>
    <dbReference type="NCBI Taxonomy" id="999552"/>
    <lineage>
        <taxon>Bacteria</taxon>
        <taxon>Pseudomonadati</taxon>
        <taxon>Pseudomonadota</taxon>
        <taxon>Alphaproteobacteria</taxon>
        <taxon>Rhodobacterales</taxon>
        <taxon>Roseobacteraceae</taxon>
        <taxon>Leisingera</taxon>
    </lineage>
</organism>
<reference evidence="2 3" key="1">
    <citation type="submission" date="2013-09" db="EMBL/GenBank/DDBJ databases">
        <authorList>
            <consortium name="DOE Joint Genome Institute"/>
            <person name="Klenk H.-P."/>
            <person name="Huntemann M."/>
            <person name="Han J."/>
            <person name="Chen A."/>
            <person name="Kyrpides N."/>
            <person name="Mavromatis K."/>
            <person name="Markowitz V."/>
            <person name="Palaniappan K."/>
            <person name="Ivanova N."/>
            <person name="Schaumberg A."/>
            <person name="Pati A."/>
            <person name="Liolios K."/>
            <person name="Nordberg H.P."/>
            <person name="Cantor M.N."/>
            <person name="Hua S.X."/>
            <person name="Woyke T."/>
        </authorList>
    </citation>
    <scope>NUCLEOTIDE SEQUENCE [LARGE SCALE GENOMIC DNA]</scope>
    <source>
        <strain evidence="2 3">DSM 14336</strain>
        <plasmid evidence="3">2</plasmid>
    </source>
</reference>
<dbReference type="EMBL" id="CP006775">
    <property type="protein sequence ID" value="AHD03688.1"/>
    <property type="molecule type" value="Genomic_DNA"/>
</dbReference>
<keyword evidence="2" id="KW-0614">Plasmid</keyword>
<evidence type="ECO:0008006" key="4">
    <source>
        <dbReference type="Google" id="ProtNLM"/>
    </source>
</evidence>
<protein>
    <recommendedName>
        <fullName evidence="4">Metal-binding protein</fullName>
    </recommendedName>
</protein>
<evidence type="ECO:0000313" key="3">
    <source>
        <dbReference type="Proteomes" id="UP000018780"/>
    </source>
</evidence>
<sequence length="254" mass="27454">MMNSVPISLSWWDRGVLTVAVGGFIVLSWALFIDMTGKMAPMNLGLTPWTFADFTVMFGMWVVMMIGMMVPTAIRSILIFSRMNAKASTRGASGVAGCWFASGYIIVWVGFSVVATILQWGLEKVALLSPMMVASSPLLAALILIGAGIWQFTSLKGRCLRHCRSPLVFLATNYSKGLLGAIRMGAAHGFYCLGCCWMLMGLLFVGGVMNLACIAAVTAFVLAEKLLPHGDHWGRLAGVAMILIGLCYMVFGYI</sequence>
<dbReference type="AlphaFoldDB" id="V9W0M1"/>